<evidence type="ECO:0000313" key="1">
    <source>
        <dbReference type="EMBL" id="GGL40809.1"/>
    </source>
</evidence>
<accession>A0A917VYX5</accession>
<gene>
    <name evidence="1" type="ORF">GCM10011588_64520</name>
</gene>
<dbReference type="AlphaFoldDB" id="A0A917VYX5"/>
<evidence type="ECO:0000313" key="2">
    <source>
        <dbReference type="Proteomes" id="UP000638263"/>
    </source>
</evidence>
<comment type="caution">
    <text evidence="1">The sequence shown here is derived from an EMBL/GenBank/DDBJ whole genome shotgun (WGS) entry which is preliminary data.</text>
</comment>
<reference evidence="1" key="1">
    <citation type="journal article" date="2014" name="Int. J. Syst. Evol. Microbiol.">
        <title>Complete genome sequence of Corynebacterium casei LMG S-19264T (=DSM 44701T), isolated from a smear-ripened cheese.</title>
        <authorList>
            <consortium name="US DOE Joint Genome Institute (JGI-PGF)"/>
            <person name="Walter F."/>
            <person name="Albersmeier A."/>
            <person name="Kalinowski J."/>
            <person name="Ruckert C."/>
        </authorList>
    </citation>
    <scope>NUCLEOTIDE SEQUENCE</scope>
    <source>
        <strain evidence="1">CGMCC 4.3508</strain>
    </source>
</reference>
<name>A0A917VYX5_9NOCA</name>
<dbReference type="EMBL" id="BMMH01000027">
    <property type="protein sequence ID" value="GGL40809.1"/>
    <property type="molecule type" value="Genomic_DNA"/>
</dbReference>
<keyword evidence="2" id="KW-1185">Reference proteome</keyword>
<proteinExistence type="predicted"/>
<protein>
    <submittedName>
        <fullName evidence="1">Uncharacterized protein</fullName>
    </submittedName>
</protein>
<organism evidence="1 2">
    <name type="scientific">Nocardia jinanensis</name>
    <dbReference type="NCBI Taxonomy" id="382504"/>
    <lineage>
        <taxon>Bacteria</taxon>
        <taxon>Bacillati</taxon>
        <taxon>Actinomycetota</taxon>
        <taxon>Actinomycetes</taxon>
        <taxon>Mycobacteriales</taxon>
        <taxon>Nocardiaceae</taxon>
        <taxon>Nocardia</taxon>
    </lineage>
</organism>
<dbReference type="Proteomes" id="UP000638263">
    <property type="component" value="Unassembled WGS sequence"/>
</dbReference>
<sequence length="107" mass="11830">MGGSVIRVASKAERKAARDRVAAYHEAHLGELVEHVGRALDGFRAGQADAFEVDALIHQYHRAAQRLWAFCDQSGAQVESAAHLIDDMAGRGEMIDWWQRGLSTRAM</sequence>
<reference evidence="1" key="2">
    <citation type="submission" date="2020-09" db="EMBL/GenBank/DDBJ databases">
        <authorList>
            <person name="Sun Q."/>
            <person name="Zhou Y."/>
        </authorList>
    </citation>
    <scope>NUCLEOTIDE SEQUENCE</scope>
    <source>
        <strain evidence="1">CGMCC 4.3508</strain>
    </source>
</reference>